<evidence type="ECO:0008006" key="5">
    <source>
        <dbReference type="Google" id="ProtNLM"/>
    </source>
</evidence>
<evidence type="ECO:0000256" key="2">
    <source>
        <dbReference type="SAM" id="SignalP"/>
    </source>
</evidence>
<evidence type="ECO:0000313" key="3">
    <source>
        <dbReference type="EMBL" id="RBP59658.1"/>
    </source>
</evidence>
<comment type="caution">
    <text evidence="3">The sequence shown here is derived from an EMBL/GenBank/DDBJ whole genome shotgun (WGS) entry which is preliminary data.</text>
</comment>
<dbReference type="PROSITE" id="PS51257">
    <property type="entry name" value="PROKAR_LIPOPROTEIN"/>
    <property type="match status" value="1"/>
</dbReference>
<keyword evidence="4" id="KW-1185">Reference proteome</keyword>
<feature type="chain" id="PRO_5039714779" description="Lipoprotein" evidence="2">
    <location>
        <begin position="20"/>
        <end position="225"/>
    </location>
</feature>
<sequence>MKKIIWYIIVLALTFTLVACTTQEISVNDKEDTQNQQEQKDQNDINKDNKEQPSQDLDLQIEEFIEIEGMKEKITLNLYDKGIVPFRTYIPFDFTTEEVSSGEGDAYWFYANYGNKKIDDVYLKLYFFSEISEEEPNLDDNDNTFSLMLDGMETVNTKEKRYDWSIKEFKSPEEPTYAMLGKHQDQYFVMILNYPVEYAEGFAPRVNKILEHFYWTDTQEYLSPK</sequence>
<proteinExistence type="predicted"/>
<name>A0A366I0G3_9FIRM</name>
<gene>
    <name evidence="3" type="ORF">DES36_1188</name>
</gene>
<reference evidence="3 4" key="1">
    <citation type="submission" date="2018-06" db="EMBL/GenBank/DDBJ databases">
        <title>Genomic Encyclopedia of Type Strains, Phase IV (KMG-IV): sequencing the most valuable type-strain genomes for metagenomic binning, comparative biology and taxonomic classification.</title>
        <authorList>
            <person name="Goeker M."/>
        </authorList>
    </citation>
    <scope>NUCLEOTIDE SEQUENCE [LARGE SCALE GENOMIC DNA]</scope>
    <source>
        <strain evidence="3 4">DSM 22112</strain>
    </source>
</reference>
<organism evidence="3 4">
    <name type="scientific">Alkalibaculum bacchi</name>
    <dbReference type="NCBI Taxonomy" id="645887"/>
    <lineage>
        <taxon>Bacteria</taxon>
        <taxon>Bacillati</taxon>
        <taxon>Bacillota</taxon>
        <taxon>Clostridia</taxon>
        <taxon>Eubacteriales</taxon>
        <taxon>Eubacteriaceae</taxon>
        <taxon>Alkalibaculum</taxon>
    </lineage>
</organism>
<dbReference type="AlphaFoldDB" id="A0A366I0G3"/>
<feature type="signal peptide" evidence="2">
    <location>
        <begin position="1"/>
        <end position="19"/>
    </location>
</feature>
<accession>A0A366I0G3</accession>
<evidence type="ECO:0000313" key="4">
    <source>
        <dbReference type="Proteomes" id="UP000253490"/>
    </source>
</evidence>
<dbReference type="Proteomes" id="UP000253490">
    <property type="component" value="Unassembled WGS sequence"/>
</dbReference>
<evidence type="ECO:0000256" key="1">
    <source>
        <dbReference type="SAM" id="MobiDB-lite"/>
    </source>
</evidence>
<keyword evidence="2" id="KW-0732">Signal</keyword>
<dbReference type="OrthoDB" id="463882at2"/>
<feature type="region of interest" description="Disordered" evidence="1">
    <location>
        <begin position="29"/>
        <end position="53"/>
    </location>
</feature>
<dbReference type="RefSeq" id="WP_113921443.1">
    <property type="nucleotide sequence ID" value="NZ_QNRX01000018.1"/>
</dbReference>
<protein>
    <recommendedName>
        <fullName evidence="5">Lipoprotein</fullName>
    </recommendedName>
</protein>
<dbReference type="EMBL" id="QNRX01000018">
    <property type="protein sequence ID" value="RBP59658.1"/>
    <property type="molecule type" value="Genomic_DNA"/>
</dbReference>